<dbReference type="Proteomes" id="UP000015559">
    <property type="component" value="Chromosome"/>
</dbReference>
<dbReference type="AlphaFoldDB" id="S6ACY4"/>
<gene>
    <name evidence="1" type="ORF">SCD_n02179</name>
</gene>
<sequence length="165" mass="18632">MILAVLLLAGCAAYSSNGLKPGEARLEDVLRVMGQPAMRWQESDGALQLAYPRGQTGVHSYMAFIGADGGLQRIENVMERSAFARIQAGMNKEQVLRILGPSWPGWTVYFKARDELVWEWRYCDEWNEPARFDVLFDASTEKVRSTLSQTESQMGLCDQSCWCSR</sequence>
<dbReference type="EMBL" id="AP013066">
    <property type="protein sequence ID" value="BAN35988.1"/>
    <property type="molecule type" value="Genomic_DNA"/>
</dbReference>
<organism evidence="1 2">
    <name type="scientific">Sulfuricella denitrificans (strain DSM 22764 / NBRC 105220 / skB26)</name>
    <dbReference type="NCBI Taxonomy" id="1163617"/>
    <lineage>
        <taxon>Bacteria</taxon>
        <taxon>Pseudomonadati</taxon>
        <taxon>Pseudomonadota</taxon>
        <taxon>Betaproteobacteria</taxon>
        <taxon>Nitrosomonadales</taxon>
        <taxon>Sulfuricellaceae</taxon>
        <taxon>Sulfuricella</taxon>
    </lineage>
</organism>
<dbReference type="eggNOG" id="COG2913">
    <property type="taxonomic scope" value="Bacteria"/>
</dbReference>
<accession>S6ACY4</accession>
<reference evidence="1 2" key="1">
    <citation type="journal article" date="2012" name="Appl. Environ. Microbiol.">
        <title>Draft genome sequence of a psychrotolerant sulfur-oxidizing bacterium, Sulfuricella denitrificans skB26, and proteomic insights into cold adaptation.</title>
        <authorList>
            <person name="Watanabe T."/>
            <person name="Kojima H."/>
            <person name="Fukui M."/>
        </authorList>
    </citation>
    <scope>NUCLEOTIDE SEQUENCE [LARGE SCALE GENOMIC DNA]</scope>
    <source>
        <strain evidence="2">skB26</strain>
    </source>
</reference>
<protein>
    <recommendedName>
        <fullName evidence="3">Lipoprotein</fullName>
    </recommendedName>
</protein>
<evidence type="ECO:0000313" key="1">
    <source>
        <dbReference type="EMBL" id="BAN35988.1"/>
    </source>
</evidence>
<name>S6ACY4_SULDS</name>
<evidence type="ECO:0008006" key="3">
    <source>
        <dbReference type="Google" id="ProtNLM"/>
    </source>
</evidence>
<dbReference type="HOGENOM" id="CLU_090266_2_0_4"/>
<evidence type="ECO:0000313" key="2">
    <source>
        <dbReference type="Proteomes" id="UP000015559"/>
    </source>
</evidence>
<dbReference type="STRING" id="1163617.SCD_n02179"/>
<dbReference type="KEGG" id="sdr:SCD_n02179"/>
<keyword evidence="2" id="KW-1185">Reference proteome</keyword>
<proteinExistence type="predicted"/>